<feature type="chain" id="PRO_5042247659" evidence="1">
    <location>
        <begin position="28"/>
        <end position="125"/>
    </location>
</feature>
<dbReference type="AlphaFoldDB" id="A0AAE3G2M4"/>
<dbReference type="RefSeq" id="WP_253476536.1">
    <property type="nucleotide sequence ID" value="NZ_JALJXV010000003.1"/>
</dbReference>
<accession>A0AAE3G2M4</accession>
<comment type="caution">
    <text evidence="2">The sequence shown here is derived from an EMBL/GenBank/DDBJ whole genome shotgun (WGS) entry which is preliminary data.</text>
</comment>
<keyword evidence="1" id="KW-0732">Signal</keyword>
<evidence type="ECO:0000313" key="3">
    <source>
        <dbReference type="Proteomes" id="UP001205843"/>
    </source>
</evidence>
<name>A0AAE3G2M4_9GAMM</name>
<proteinExistence type="predicted"/>
<reference evidence="2" key="1">
    <citation type="submission" date="2022-03" db="EMBL/GenBank/DDBJ databases">
        <title>Genomic Encyclopedia of Type Strains, Phase III (KMG-III): the genomes of soil and plant-associated and newly described type strains.</title>
        <authorList>
            <person name="Whitman W."/>
        </authorList>
    </citation>
    <scope>NUCLEOTIDE SEQUENCE</scope>
    <source>
        <strain evidence="2">ANL 6-2</strain>
    </source>
</reference>
<protein>
    <submittedName>
        <fullName evidence="2">Uncharacterized protein</fullName>
    </submittedName>
</protein>
<organism evidence="2 3">
    <name type="scientific">Natronocella acetinitrilica</name>
    <dbReference type="NCBI Taxonomy" id="414046"/>
    <lineage>
        <taxon>Bacteria</taxon>
        <taxon>Pseudomonadati</taxon>
        <taxon>Pseudomonadota</taxon>
        <taxon>Gammaproteobacteria</taxon>
        <taxon>Chromatiales</taxon>
        <taxon>Ectothiorhodospiraceae</taxon>
        <taxon>Natronocella</taxon>
    </lineage>
</organism>
<feature type="signal peptide" evidence="1">
    <location>
        <begin position="1"/>
        <end position="27"/>
    </location>
</feature>
<gene>
    <name evidence="2" type="ORF">J2T57_001601</name>
</gene>
<sequence>MTLKPLQRIAASAIIAAAAILAMTSTAKSDTPAYWYCLGYDDAEEIVYVSGIFLATVDPDYHRMADSYRAYLAQSHAGGSPINRIHCIGPGPSREFSRDSRSGSMQSHQNMDYAVSLVPWLWRAP</sequence>
<evidence type="ECO:0000313" key="2">
    <source>
        <dbReference type="EMBL" id="MCP1674499.1"/>
    </source>
</evidence>
<keyword evidence="3" id="KW-1185">Reference proteome</keyword>
<evidence type="ECO:0000256" key="1">
    <source>
        <dbReference type="SAM" id="SignalP"/>
    </source>
</evidence>
<dbReference type="Proteomes" id="UP001205843">
    <property type="component" value="Unassembled WGS sequence"/>
</dbReference>
<dbReference type="EMBL" id="JALJXV010000003">
    <property type="protein sequence ID" value="MCP1674499.1"/>
    <property type="molecule type" value="Genomic_DNA"/>
</dbReference>